<evidence type="ECO:0000256" key="1">
    <source>
        <dbReference type="SAM" id="SignalP"/>
    </source>
</evidence>
<dbReference type="RefSeq" id="WP_304559611.1">
    <property type="nucleotide sequence ID" value="NZ_JAUQSZ010000001.1"/>
</dbReference>
<dbReference type="EMBL" id="JAUQSZ010000001">
    <property type="protein sequence ID" value="MDO7841181.1"/>
    <property type="molecule type" value="Genomic_DNA"/>
</dbReference>
<gene>
    <name evidence="2" type="ORF">Q5H94_02480</name>
</gene>
<proteinExistence type="predicted"/>
<reference evidence="2" key="1">
    <citation type="submission" date="2023-07" db="EMBL/GenBank/DDBJ databases">
        <authorList>
            <person name="Kim M.K."/>
        </authorList>
    </citation>
    <scope>NUCLEOTIDE SEQUENCE</scope>
    <source>
        <strain evidence="2">CA1-15</strain>
    </source>
</reference>
<keyword evidence="1" id="KW-0732">Signal</keyword>
<comment type="caution">
    <text evidence="2">The sequence shown here is derived from an EMBL/GenBank/DDBJ whole genome shotgun (WGS) entry which is preliminary data.</text>
</comment>
<keyword evidence="3" id="KW-1185">Reference proteome</keyword>
<organism evidence="2 3">
    <name type="scientific">Sphingomonas immobilis</name>
    <dbReference type="NCBI Taxonomy" id="3063997"/>
    <lineage>
        <taxon>Bacteria</taxon>
        <taxon>Pseudomonadati</taxon>
        <taxon>Pseudomonadota</taxon>
        <taxon>Alphaproteobacteria</taxon>
        <taxon>Sphingomonadales</taxon>
        <taxon>Sphingomonadaceae</taxon>
        <taxon>Sphingomonas</taxon>
    </lineage>
</organism>
<evidence type="ECO:0000313" key="3">
    <source>
        <dbReference type="Proteomes" id="UP001176468"/>
    </source>
</evidence>
<accession>A0ABT8ZUC7</accession>
<protein>
    <submittedName>
        <fullName evidence="2">Uncharacterized protein</fullName>
    </submittedName>
</protein>
<dbReference type="Proteomes" id="UP001176468">
    <property type="component" value="Unassembled WGS sequence"/>
</dbReference>
<feature type="chain" id="PRO_5046470313" evidence="1">
    <location>
        <begin position="20"/>
        <end position="156"/>
    </location>
</feature>
<name>A0ABT8ZUC7_9SPHN</name>
<sequence length="156" mass="16328">MRRIVATLAIALLASGAHATDVSRTVAGWTLADAGGKPGDDGDRSLSIDRTTDAAEVRYTPNGRSPENGIVAVFVASFPGCTGGNTAMGVNFDGAAAREKAVRDTVHTVFAGYAKTCKLPADTEIGTMKGFTEAFAAVEKQLHDHPFTYPPEKDAE</sequence>
<feature type="signal peptide" evidence="1">
    <location>
        <begin position="1"/>
        <end position="19"/>
    </location>
</feature>
<evidence type="ECO:0000313" key="2">
    <source>
        <dbReference type="EMBL" id="MDO7841181.1"/>
    </source>
</evidence>